<comment type="caution">
    <text evidence="1">The sequence shown here is derived from an EMBL/GenBank/DDBJ whole genome shotgun (WGS) entry which is preliminary data.</text>
</comment>
<organism evidence="1 2">
    <name type="scientific">Chryseobacterium lathyri</name>
    <dbReference type="NCBI Taxonomy" id="395933"/>
    <lineage>
        <taxon>Bacteria</taxon>
        <taxon>Pseudomonadati</taxon>
        <taxon>Bacteroidota</taxon>
        <taxon>Flavobacteriia</taxon>
        <taxon>Flavobacteriales</taxon>
        <taxon>Weeksellaceae</taxon>
        <taxon>Chryseobacterium group</taxon>
        <taxon>Chryseobacterium</taxon>
    </lineage>
</organism>
<dbReference type="Proteomes" id="UP001235513">
    <property type="component" value="Unassembled WGS sequence"/>
</dbReference>
<gene>
    <name evidence="1" type="ORF">J2T04_003615</name>
</gene>
<accession>A0ABT9SQI7</accession>
<protein>
    <submittedName>
        <fullName evidence="1">Uncharacterized protein</fullName>
    </submittedName>
</protein>
<evidence type="ECO:0000313" key="2">
    <source>
        <dbReference type="Proteomes" id="UP001235513"/>
    </source>
</evidence>
<proteinExistence type="predicted"/>
<evidence type="ECO:0000313" key="1">
    <source>
        <dbReference type="EMBL" id="MDP9961703.1"/>
    </source>
</evidence>
<reference evidence="1 2" key="1">
    <citation type="submission" date="2023-07" db="EMBL/GenBank/DDBJ databases">
        <title>Sorghum-associated microbial communities from plants grown in Nebraska, USA.</title>
        <authorList>
            <person name="Schachtman D."/>
        </authorList>
    </citation>
    <scope>NUCLEOTIDE SEQUENCE [LARGE SCALE GENOMIC DNA]</scope>
    <source>
        <strain evidence="1 2">CC351</strain>
    </source>
</reference>
<name>A0ABT9SQI7_9FLAO</name>
<dbReference type="EMBL" id="JAUSRL010000007">
    <property type="protein sequence ID" value="MDP9961703.1"/>
    <property type="molecule type" value="Genomic_DNA"/>
</dbReference>
<sequence>MKEDILHNLGIINDRIASKQAETGMKSDYCWLQKQFQQSILKQL</sequence>
<keyword evidence="2" id="KW-1185">Reference proteome</keyword>